<dbReference type="Gene3D" id="1.10.260.40">
    <property type="entry name" value="lambda repressor-like DNA-binding domains"/>
    <property type="match status" value="1"/>
</dbReference>
<dbReference type="Proteomes" id="UP000095598">
    <property type="component" value="Unassembled WGS sequence"/>
</dbReference>
<name>A0A173UY43_ANAHA</name>
<evidence type="ECO:0000259" key="1">
    <source>
        <dbReference type="PROSITE" id="PS50943"/>
    </source>
</evidence>
<dbReference type="InterPro" id="IPR001387">
    <property type="entry name" value="Cro/C1-type_HTH"/>
</dbReference>
<dbReference type="GO" id="GO:0003677">
    <property type="term" value="F:DNA binding"/>
    <property type="evidence" value="ECO:0007669"/>
    <property type="project" value="InterPro"/>
</dbReference>
<dbReference type="SUPFAM" id="SSF47413">
    <property type="entry name" value="lambda repressor-like DNA-binding domains"/>
    <property type="match status" value="1"/>
</dbReference>
<evidence type="ECO:0000313" key="2">
    <source>
        <dbReference type="EMBL" id="CUN19991.1"/>
    </source>
</evidence>
<protein>
    <submittedName>
        <fullName evidence="2">Conjugal transfer protein TrbA</fullName>
    </submittedName>
</protein>
<dbReference type="CDD" id="cd00093">
    <property type="entry name" value="HTH_XRE"/>
    <property type="match status" value="1"/>
</dbReference>
<gene>
    <name evidence="2" type="ORF">ERS852425_03287</name>
</gene>
<reference evidence="2 3" key="1">
    <citation type="submission" date="2015-09" db="EMBL/GenBank/DDBJ databases">
        <authorList>
            <consortium name="Pathogen Informatics"/>
        </authorList>
    </citation>
    <scope>NUCLEOTIDE SEQUENCE [LARGE SCALE GENOMIC DNA]</scope>
    <source>
        <strain evidence="2 3">2789STDY5608868</strain>
    </source>
</reference>
<feature type="domain" description="HTH cro/C1-type" evidence="1">
    <location>
        <begin position="6"/>
        <end position="61"/>
    </location>
</feature>
<dbReference type="RefSeq" id="WP_044923464.1">
    <property type="nucleotide sequence ID" value="NZ_CYXT01000045.1"/>
</dbReference>
<dbReference type="InterPro" id="IPR010982">
    <property type="entry name" value="Lambda_DNA-bd_dom_sf"/>
</dbReference>
<dbReference type="PROSITE" id="PS50943">
    <property type="entry name" value="HTH_CROC1"/>
    <property type="match status" value="1"/>
</dbReference>
<dbReference type="Pfam" id="PF13443">
    <property type="entry name" value="HTH_26"/>
    <property type="match status" value="1"/>
</dbReference>
<organism evidence="2 3">
    <name type="scientific">Anaerostipes hadrus</name>
    <dbReference type="NCBI Taxonomy" id="649756"/>
    <lineage>
        <taxon>Bacteria</taxon>
        <taxon>Bacillati</taxon>
        <taxon>Bacillota</taxon>
        <taxon>Clostridia</taxon>
        <taxon>Lachnospirales</taxon>
        <taxon>Lachnospiraceae</taxon>
        <taxon>Anaerostipes</taxon>
    </lineage>
</organism>
<dbReference type="SMART" id="SM00530">
    <property type="entry name" value="HTH_XRE"/>
    <property type="match status" value="1"/>
</dbReference>
<evidence type="ECO:0000313" key="3">
    <source>
        <dbReference type="Proteomes" id="UP000095598"/>
    </source>
</evidence>
<proteinExistence type="predicted"/>
<accession>A0A173UY43</accession>
<dbReference type="AlphaFoldDB" id="A0A173UY43"/>
<dbReference type="EMBL" id="CYXT01000045">
    <property type="protein sequence ID" value="CUN19991.1"/>
    <property type="molecule type" value="Genomic_DNA"/>
</dbReference>
<sequence>MNTRKIKDLMKEKNMSIYRLSKETGISDSLLGKILNGKVENPRIQTVKQIAKALNVTIDEIVNKD</sequence>